<dbReference type="EMBL" id="JADILX010000037">
    <property type="protein sequence ID" value="MBO8485198.1"/>
    <property type="molecule type" value="Genomic_DNA"/>
</dbReference>
<accession>A0A9D9J150</accession>
<protein>
    <submittedName>
        <fullName evidence="1">Nitrous oxide-stimulated promoter family protein</fullName>
    </submittedName>
</protein>
<proteinExistence type="predicted"/>
<gene>
    <name evidence="1" type="ORF">IAB78_02090</name>
</gene>
<comment type="caution">
    <text evidence="1">The sequence shown here is derived from an EMBL/GenBank/DDBJ whole genome shotgun (WGS) entry which is preliminary data.</text>
</comment>
<sequence>MGRISKEKRMVEFMTGLYCRHVHGSDNLCGECAEVLAYAHDRLDRCPYGDEKKSCRRCSIHCYRPDMRLKIRTIMRYSGPRMFFFAPLEALRHL</sequence>
<name>A0A9D9J150_9BACT</name>
<reference evidence="1" key="2">
    <citation type="journal article" date="2021" name="PeerJ">
        <title>Extensive microbial diversity within the chicken gut microbiome revealed by metagenomics and culture.</title>
        <authorList>
            <person name="Gilroy R."/>
            <person name="Ravi A."/>
            <person name="Getino M."/>
            <person name="Pursley I."/>
            <person name="Horton D.L."/>
            <person name="Alikhan N.F."/>
            <person name="Baker D."/>
            <person name="Gharbi K."/>
            <person name="Hall N."/>
            <person name="Watson M."/>
            <person name="Adriaenssens E.M."/>
            <person name="Foster-Nyarko E."/>
            <person name="Jarju S."/>
            <person name="Secka A."/>
            <person name="Antonio M."/>
            <person name="Oren A."/>
            <person name="Chaudhuri R.R."/>
            <person name="La Ragione R."/>
            <person name="Hildebrand F."/>
            <person name="Pallen M.J."/>
        </authorList>
    </citation>
    <scope>NUCLEOTIDE SEQUENCE</scope>
    <source>
        <strain evidence="1">B2-16538</strain>
    </source>
</reference>
<evidence type="ECO:0000313" key="1">
    <source>
        <dbReference type="EMBL" id="MBO8485198.1"/>
    </source>
</evidence>
<evidence type="ECO:0000313" key="2">
    <source>
        <dbReference type="Proteomes" id="UP000823750"/>
    </source>
</evidence>
<organism evidence="1 2">
    <name type="scientific">Candidatus Cryptobacteroides excrementavium</name>
    <dbReference type="NCBI Taxonomy" id="2840759"/>
    <lineage>
        <taxon>Bacteria</taxon>
        <taxon>Pseudomonadati</taxon>
        <taxon>Bacteroidota</taxon>
        <taxon>Bacteroidia</taxon>
        <taxon>Bacteroidales</taxon>
        <taxon>Candidatus Cryptobacteroides</taxon>
    </lineage>
</organism>
<dbReference type="InterPro" id="IPR020483">
    <property type="entry name" value="Uncharacterised_YgbA"/>
</dbReference>
<dbReference type="Pfam" id="PF11756">
    <property type="entry name" value="YgbA_NO"/>
    <property type="match status" value="1"/>
</dbReference>
<reference evidence="1" key="1">
    <citation type="submission" date="2020-10" db="EMBL/GenBank/DDBJ databases">
        <authorList>
            <person name="Gilroy R."/>
        </authorList>
    </citation>
    <scope>NUCLEOTIDE SEQUENCE</scope>
    <source>
        <strain evidence="1">B2-16538</strain>
    </source>
</reference>
<dbReference type="Proteomes" id="UP000823750">
    <property type="component" value="Unassembled WGS sequence"/>
</dbReference>
<dbReference type="AlphaFoldDB" id="A0A9D9J150"/>
<dbReference type="NCBIfam" id="NF007714">
    <property type="entry name" value="PRK10410.1-2"/>
    <property type="match status" value="1"/>
</dbReference>